<accession>A0A2L1IVG7</accession>
<proteinExistence type="predicted"/>
<evidence type="ECO:0000256" key="1">
    <source>
        <dbReference type="SAM" id="MobiDB-lite"/>
    </source>
</evidence>
<reference evidence="2 3" key="1">
    <citation type="submission" date="2018-01" db="EMBL/GenBank/DDBJ databases">
        <authorList>
            <person name="McShane A."/>
            <person name="Rice J."/>
            <person name="Tompkins H."/>
            <person name="Peyla J."/>
            <person name="Zimmerman A."/>
            <person name="Korey C.A."/>
            <person name="Delesalle V.A."/>
            <person name="Garlena R.A."/>
            <person name="Russell D.A."/>
            <person name="Pope W.H."/>
            <person name="Jacobs-Sera D."/>
            <person name="Hendrix R.W."/>
            <person name="Hatfull G.F."/>
        </authorList>
    </citation>
    <scope>NUCLEOTIDE SEQUENCE [LARGE SCALE GENOMIC DNA]</scope>
</reference>
<dbReference type="EMBL" id="MG757152">
    <property type="protein sequence ID" value="AVD99153.1"/>
    <property type="molecule type" value="Genomic_DNA"/>
</dbReference>
<organism evidence="2 3">
    <name type="scientific">Gordonia phage Adgers</name>
    <dbReference type="NCBI Taxonomy" id="2079413"/>
    <lineage>
        <taxon>Viruses</taxon>
        <taxon>Duplodnaviria</taxon>
        <taxon>Heunggongvirae</taxon>
        <taxon>Uroviricota</taxon>
        <taxon>Caudoviricetes</taxon>
        <taxon>Montyvirus</taxon>
        <taxon>Montyvirus adgers</taxon>
    </lineage>
</organism>
<sequence>MARTSSYRELKFGISHHQFNGLTVGDLDDFIHGLDDEHDVQVDVSRVSDDRGGSDQVTVTLSVRT</sequence>
<feature type="region of interest" description="Disordered" evidence="1">
    <location>
        <begin position="46"/>
        <end position="65"/>
    </location>
</feature>
<keyword evidence="3" id="KW-1185">Reference proteome</keyword>
<dbReference type="Proteomes" id="UP000241536">
    <property type="component" value="Segment"/>
</dbReference>
<protein>
    <submittedName>
        <fullName evidence="2">Uncharacterized protein</fullName>
    </submittedName>
</protein>
<evidence type="ECO:0000313" key="3">
    <source>
        <dbReference type="Proteomes" id="UP000241536"/>
    </source>
</evidence>
<evidence type="ECO:0000313" key="2">
    <source>
        <dbReference type="EMBL" id="AVD99153.1"/>
    </source>
</evidence>
<gene>
    <name evidence="2" type="ORF">SEA_ADGERS_58</name>
</gene>
<name>A0A2L1IVG7_9CAUD</name>